<feature type="signal peptide" evidence="5">
    <location>
        <begin position="1"/>
        <end position="22"/>
    </location>
</feature>
<dbReference type="Gene3D" id="1.20.120.960">
    <property type="entry name" value="Histidine kinase NarX, sensor domain"/>
    <property type="match status" value="1"/>
</dbReference>
<reference evidence="7 8" key="1">
    <citation type="submission" date="2023-01" db="EMBL/GenBank/DDBJ databases">
        <title>Pseudomonas SA3-5T sp. nov., isolated from tidal flat sediment.</title>
        <authorList>
            <person name="Kim H.S."/>
            <person name="Kim J.-S."/>
            <person name="Suh M.K."/>
            <person name="Eom M.K."/>
            <person name="Lee J.-S."/>
        </authorList>
    </citation>
    <scope>NUCLEOTIDE SEQUENCE [LARGE SCALE GENOMIC DNA]</scope>
    <source>
        <strain evidence="7 8">SA3-5</strain>
    </source>
</reference>
<feature type="chain" id="PRO_5045292579" evidence="5">
    <location>
        <begin position="23"/>
        <end position="257"/>
    </location>
</feature>
<protein>
    <submittedName>
        <fullName evidence="7">Type IV pili methyl-accepting chemotaxis transducer N-terminal domain-containing protein</fullName>
    </submittedName>
</protein>
<dbReference type="InterPro" id="IPR029095">
    <property type="entry name" value="NarX-like_N"/>
</dbReference>
<evidence type="ECO:0000256" key="3">
    <source>
        <dbReference type="ARBA" id="ARBA00022989"/>
    </source>
</evidence>
<dbReference type="RefSeq" id="WP_271347337.1">
    <property type="nucleotide sequence ID" value="NZ_JAQJZJ010000003.1"/>
</dbReference>
<sequence>MRKKNWCGLLFGLVLLSPSLLAAIGVAEAVNLAGMQRMLSQRIAKNYLMIGAEVRPEQANQQLDESLARFESNLLALDDYASSPAIEQQLQRVILCWQEYRSLILQRPERDAAMRVLSLSDQLLAESEALVAQIERTSGGRTAHLVNRSGRQRMLSQRIAKLYLALSWKLPRKELQTQFEQAVDEFDQALEELRAAPENNAAIDAELAKASGQWQFSRQGFQLSEDARYVPTLISITCETLLKQMDGLTRAYAGLPL</sequence>
<keyword evidence="4" id="KW-0472">Membrane</keyword>
<evidence type="ECO:0000256" key="4">
    <source>
        <dbReference type="ARBA" id="ARBA00023136"/>
    </source>
</evidence>
<name>A0ABT4XDZ5_9PSED</name>
<feature type="domain" description="NarX-like N-terminal" evidence="6">
    <location>
        <begin position="25"/>
        <end position="109"/>
    </location>
</feature>
<gene>
    <name evidence="7" type="ORF">PH586_08560</name>
</gene>
<dbReference type="Pfam" id="PF13675">
    <property type="entry name" value="PilJ"/>
    <property type="match status" value="2"/>
</dbReference>
<dbReference type="InterPro" id="IPR042295">
    <property type="entry name" value="NarX-like_N_sf"/>
</dbReference>
<evidence type="ECO:0000259" key="6">
    <source>
        <dbReference type="Pfam" id="PF13675"/>
    </source>
</evidence>
<evidence type="ECO:0000256" key="1">
    <source>
        <dbReference type="ARBA" id="ARBA00004141"/>
    </source>
</evidence>
<evidence type="ECO:0000256" key="5">
    <source>
        <dbReference type="SAM" id="SignalP"/>
    </source>
</evidence>
<organism evidence="7 8">
    <name type="scientific">Pseudomonas aestuarii</name>
    <dbReference type="NCBI Taxonomy" id="3018340"/>
    <lineage>
        <taxon>Bacteria</taxon>
        <taxon>Pseudomonadati</taxon>
        <taxon>Pseudomonadota</taxon>
        <taxon>Gammaproteobacteria</taxon>
        <taxon>Pseudomonadales</taxon>
        <taxon>Pseudomonadaceae</taxon>
        <taxon>Pseudomonas</taxon>
    </lineage>
</organism>
<keyword evidence="3" id="KW-1133">Transmembrane helix</keyword>
<proteinExistence type="predicted"/>
<evidence type="ECO:0000313" key="8">
    <source>
        <dbReference type="Proteomes" id="UP001212042"/>
    </source>
</evidence>
<feature type="domain" description="NarX-like N-terminal" evidence="6">
    <location>
        <begin position="141"/>
        <end position="219"/>
    </location>
</feature>
<comment type="subcellular location">
    <subcellularLocation>
        <location evidence="1">Membrane</location>
        <topology evidence="1">Multi-pass membrane protein</topology>
    </subcellularLocation>
</comment>
<dbReference type="EMBL" id="JAQJZJ010000003">
    <property type="protein sequence ID" value="MDA7086428.1"/>
    <property type="molecule type" value="Genomic_DNA"/>
</dbReference>
<evidence type="ECO:0000256" key="2">
    <source>
        <dbReference type="ARBA" id="ARBA00022692"/>
    </source>
</evidence>
<accession>A0ABT4XDZ5</accession>
<dbReference type="Proteomes" id="UP001212042">
    <property type="component" value="Unassembled WGS sequence"/>
</dbReference>
<evidence type="ECO:0000313" key="7">
    <source>
        <dbReference type="EMBL" id="MDA7086428.1"/>
    </source>
</evidence>
<comment type="caution">
    <text evidence="7">The sequence shown here is derived from an EMBL/GenBank/DDBJ whole genome shotgun (WGS) entry which is preliminary data.</text>
</comment>
<keyword evidence="2" id="KW-0812">Transmembrane</keyword>
<keyword evidence="5" id="KW-0732">Signal</keyword>
<keyword evidence="8" id="KW-1185">Reference proteome</keyword>